<reference evidence="2 3" key="1">
    <citation type="submission" date="2023-02" db="EMBL/GenBank/DDBJ databases">
        <title>Genome sequence of Mucilaginibacter jinjuensis strain KACC 16571.</title>
        <authorList>
            <person name="Kim S."/>
            <person name="Heo J."/>
            <person name="Kwon S.-W."/>
        </authorList>
    </citation>
    <scope>NUCLEOTIDE SEQUENCE [LARGE SCALE GENOMIC DNA]</scope>
    <source>
        <strain evidence="2 3">KACC 16571</strain>
    </source>
</reference>
<protein>
    <submittedName>
        <fullName evidence="2">Uncharacterized protein</fullName>
    </submittedName>
</protein>
<feature type="compositionally biased region" description="Polar residues" evidence="1">
    <location>
        <begin position="1"/>
        <end position="11"/>
    </location>
</feature>
<keyword evidence="3" id="KW-1185">Reference proteome</keyword>
<name>A0ABY7T9E5_9SPHI</name>
<dbReference type="EMBL" id="CP117167">
    <property type="protein sequence ID" value="WCT12297.1"/>
    <property type="molecule type" value="Genomic_DNA"/>
</dbReference>
<proteinExistence type="predicted"/>
<evidence type="ECO:0000313" key="3">
    <source>
        <dbReference type="Proteomes" id="UP001216139"/>
    </source>
</evidence>
<organism evidence="2 3">
    <name type="scientific">Mucilaginibacter jinjuensis</name>
    <dbReference type="NCBI Taxonomy" id="1176721"/>
    <lineage>
        <taxon>Bacteria</taxon>
        <taxon>Pseudomonadati</taxon>
        <taxon>Bacteroidota</taxon>
        <taxon>Sphingobacteriia</taxon>
        <taxon>Sphingobacteriales</taxon>
        <taxon>Sphingobacteriaceae</taxon>
        <taxon>Mucilaginibacter</taxon>
    </lineage>
</organism>
<feature type="region of interest" description="Disordered" evidence="1">
    <location>
        <begin position="1"/>
        <end position="20"/>
    </location>
</feature>
<evidence type="ECO:0000256" key="1">
    <source>
        <dbReference type="SAM" id="MobiDB-lite"/>
    </source>
</evidence>
<evidence type="ECO:0000313" key="2">
    <source>
        <dbReference type="EMBL" id="WCT12297.1"/>
    </source>
</evidence>
<dbReference type="Proteomes" id="UP001216139">
    <property type="component" value="Chromosome"/>
</dbReference>
<accession>A0ABY7T9E5</accession>
<gene>
    <name evidence="2" type="ORF">PQO05_26595</name>
</gene>
<sequence length="90" mass="10359">MNTLQRTMRSTTNDDLRSKPVAKLSGEELAARLNGTAISVIKDAWSKGDYITYFDEHLCPDERHMIHEFPDRKELVVIDKEGKSHFVKIL</sequence>
<dbReference type="RefSeq" id="WP_273630556.1">
    <property type="nucleotide sequence ID" value="NZ_CP117167.1"/>
</dbReference>